<sequence length="432" mass="48788">MSGPRQQKSSYHQKALQQIRNSLQPFATSETGSSSSGVSSLSSNNDYSKDYYRPPQSSSPSRHSPRGIEYRAQQYPFVPSQVPASVQQLLRRIDSPSSPSSSSSNSPTSQLAPIVNKKPTLIIKSTVVPKPHATTTHTTVPPPRMDYPNSNNNGNYVKEPISPLPPLTSAQSSTPPSPLSYELLPPQQQILHQLQLPPPPSSQVQQPILQQTKVYQQDTSSTNNNNSCTSNNNNNINNNTNGTETRRPAPGPEINKNPPEVTTHESPIPERKKLSREKEEERFESKVRVYSPQAFKFFMEQHVENVIKSHKERVNRRLQLEAEMAKIGLSEEAQAQMRRMLSQKESNYIRLKRAKMDKSMFKVIRRIGVGAFGEVALVRKLDTQHLYAMKTLRKSDVLRRNQVAHVKAERDILAEADNEWVVKLYYSFQVII</sequence>
<feature type="region of interest" description="Disordered" evidence="13">
    <location>
        <begin position="1"/>
        <end position="117"/>
    </location>
</feature>
<dbReference type="PANTHER" id="PTHR24356:SF418">
    <property type="entry name" value="SERINE_THREONINE-PROTEIN KINASE WARTS"/>
    <property type="match status" value="1"/>
</dbReference>
<keyword evidence="11" id="KW-0460">Magnesium</keyword>
<dbReference type="GO" id="GO:0005737">
    <property type="term" value="C:cytoplasm"/>
    <property type="evidence" value="ECO:0007669"/>
    <property type="project" value="UniProtKB-SubCell"/>
</dbReference>
<comment type="subcellular location">
    <subcellularLocation>
        <location evidence="2">Cytoplasm</location>
    </subcellularLocation>
</comment>
<protein>
    <recommendedName>
        <fullName evidence="3">non-specific serine/threonine protein kinase</fullName>
        <ecNumber evidence="3">2.7.11.1</ecNumber>
    </recommendedName>
</protein>
<accession>A0A8J2LTI5</accession>
<dbReference type="Proteomes" id="UP000708208">
    <property type="component" value="Unassembled WGS sequence"/>
</dbReference>
<evidence type="ECO:0000256" key="2">
    <source>
        <dbReference type="ARBA" id="ARBA00004496"/>
    </source>
</evidence>
<organism evidence="15 16">
    <name type="scientific">Allacma fusca</name>
    <dbReference type="NCBI Taxonomy" id="39272"/>
    <lineage>
        <taxon>Eukaryota</taxon>
        <taxon>Metazoa</taxon>
        <taxon>Ecdysozoa</taxon>
        <taxon>Arthropoda</taxon>
        <taxon>Hexapoda</taxon>
        <taxon>Collembola</taxon>
        <taxon>Symphypleona</taxon>
        <taxon>Sminthuridae</taxon>
        <taxon>Allacma</taxon>
    </lineage>
</organism>
<evidence type="ECO:0000256" key="8">
    <source>
        <dbReference type="ARBA" id="ARBA00022741"/>
    </source>
</evidence>
<evidence type="ECO:0000256" key="12">
    <source>
        <dbReference type="PROSITE-ProRule" id="PRU10141"/>
    </source>
</evidence>
<keyword evidence="6" id="KW-0808">Transferase</keyword>
<name>A0A8J2LTI5_9HEXA</name>
<keyword evidence="5" id="KW-0723">Serine/threonine-protein kinase</keyword>
<dbReference type="InterPro" id="IPR000719">
    <property type="entry name" value="Prot_kinase_dom"/>
</dbReference>
<dbReference type="GO" id="GO:0005524">
    <property type="term" value="F:ATP binding"/>
    <property type="evidence" value="ECO:0007669"/>
    <property type="project" value="UniProtKB-UniRule"/>
</dbReference>
<dbReference type="InterPro" id="IPR017441">
    <property type="entry name" value="Protein_kinase_ATP_BS"/>
</dbReference>
<evidence type="ECO:0000313" key="16">
    <source>
        <dbReference type="Proteomes" id="UP000708208"/>
    </source>
</evidence>
<dbReference type="PROSITE" id="PS50011">
    <property type="entry name" value="PROTEIN_KINASE_DOM"/>
    <property type="match status" value="1"/>
</dbReference>
<dbReference type="PANTHER" id="PTHR24356">
    <property type="entry name" value="SERINE/THREONINE-PROTEIN KINASE"/>
    <property type="match status" value="1"/>
</dbReference>
<dbReference type="FunFam" id="3.30.200.20:FF:000391">
    <property type="entry name" value="Large tumor suppressor kinase 1"/>
    <property type="match status" value="1"/>
</dbReference>
<dbReference type="InterPro" id="IPR049761">
    <property type="entry name" value="LATS1-like_MobB"/>
</dbReference>
<evidence type="ECO:0000256" key="3">
    <source>
        <dbReference type="ARBA" id="ARBA00012513"/>
    </source>
</evidence>
<evidence type="ECO:0000256" key="13">
    <source>
        <dbReference type="SAM" id="MobiDB-lite"/>
    </source>
</evidence>
<dbReference type="Pfam" id="PF00069">
    <property type="entry name" value="Pkinase"/>
    <property type="match status" value="1"/>
</dbReference>
<comment type="caution">
    <text evidence="15">The sequence shown here is derived from an EMBL/GenBank/DDBJ whole genome shotgun (WGS) entry which is preliminary data.</text>
</comment>
<dbReference type="GO" id="GO:0000082">
    <property type="term" value="P:G1/S transition of mitotic cell cycle"/>
    <property type="evidence" value="ECO:0007669"/>
    <property type="project" value="TreeGrafter"/>
</dbReference>
<feature type="domain" description="Protein kinase" evidence="14">
    <location>
        <begin position="361"/>
        <end position="432"/>
    </location>
</feature>
<dbReference type="AlphaFoldDB" id="A0A8J2LTI5"/>
<feature type="compositionally biased region" description="Low complexity" evidence="13">
    <location>
        <begin position="53"/>
        <end position="62"/>
    </location>
</feature>
<dbReference type="GO" id="GO:0071944">
    <property type="term" value="C:cell periphery"/>
    <property type="evidence" value="ECO:0007669"/>
    <property type="project" value="UniProtKB-ARBA"/>
</dbReference>
<keyword evidence="9" id="KW-0418">Kinase</keyword>
<evidence type="ECO:0000256" key="1">
    <source>
        <dbReference type="ARBA" id="ARBA00001946"/>
    </source>
</evidence>
<feature type="compositionally biased region" description="Low complexity" evidence="13">
    <location>
        <begin position="129"/>
        <end position="139"/>
    </location>
</feature>
<evidence type="ECO:0000313" key="15">
    <source>
        <dbReference type="EMBL" id="CAG7836302.1"/>
    </source>
</evidence>
<reference evidence="15" key="1">
    <citation type="submission" date="2021-06" db="EMBL/GenBank/DDBJ databases">
        <authorList>
            <person name="Hodson N. C."/>
            <person name="Mongue J. A."/>
            <person name="Jaron S. K."/>
        </authorList>
    </citation>
    <scope>NUCLEOTIDE SEQUENCE</scope>
</reference>
<evidence type="ECO:0000256" key="7">
    <source>
        <dbReference type="ARBA" id="ARBA00022723"/>
    </source>
</evidence>
<feature type="compositionally biased region" description="Low complexity" evidence="13">
    <location>
        <begin position="219"/>
        <end position="241"/>
    </location>
</feature>
<keyword evidence="8 12" id="KW-0547">Nucleotide-binding</keyword>
<evidence type="ECO:0000259" key="14">
    <source>
        <dbReference type="PROSITE" id="PS50011"/>
    </source>
</evidence>
<dbReference type="OrthoDB" id="3638488at2759"/>
<gene>
    <name evidence="15" type="ORF">AFUS01_LOCUS45559</name>
</gene>
<proteinExistence type="predicted"/>
<feature type="binding site" evidence="12">
    <location>
        <position position="390"/>
    </location>
    <ligand>
        <name>ATP</name>
        <dbReference type="ChEBI" id="CHEBI:30616"/>
    </ligand>
</feature>
<feature type="region of interest" description="Disordered" evidence="13">
    <location>
        <begin position="129"/>
        <end position="182"/>
    </location>
</feature>
<dbReference type="PROSITE" id="PS00107">
    <property type="entry name" value="PROTEIN_KINASE_ATP"/>
    <property type="match status" value="1"/>
</dbReference>
<dbReference type="GO" id="GO:0046872">
    <property type="term" value="F:metal ion binding"/>
    <property type="evidence" value="ECO:0007669"/>
    <property type="project" value="UniProtKB-KW"/>
</dbReference>
<keyword evidence="4" id="KW-0963">Cytoplasm</keyword>
<evidence type="ECO:0000256" key="4">
    <source>
        <dbReference type="ARBA" id="ARBA00022490"/>
    </source>
</evidence>
<feature type="compositionally biased region" description="Low complexity" evidence="13">
    <location>
        <begin position="95"/>
        <end position="109"/>
    </location>
</feature>
<comment type="cofactor">
    <cofactor evidence="1">
        <name>Mg(2+)</name>
        <dbReference type="ChEBI" id="CHEBI:18420"/>
    </cofactor>
</comment>
<dbReference type="EMBL" id="CAJVCH010570967">
    <property type="protein sequence ID" value="CAG7836302.1"/>
    <property type="molecule type" value="Genomic_DNA"/>
</dbReference>
<feature type="compositionally biased region" description="Low complexity" evidence="13">
    <location>
        <begin position="28"/>
        <end position="43"/>
    </location>
</feature>
<keyword evidence="7" id="KW-0479">Metal-binding</keyword>
<dbReference type="GO" id="GO:1900181">
    <property type="term" value="P:negative regulation of protein localization to nucleus"/>
    <property type="evidence" value="ECO:0007669"/>
    <property type="project" value="UniProtKB-ARBA"/>
</dbReference>
<dbReference type="GO" id="GO:0035329">
    <property type="term" value="P:hippo signaling"/>
    <property type="evidence" value="ECO:0007669"/>
    <property type="project" value="TreeGrafter"/>
</dbReference>
<evidence type="ECO:0000256" key="11">
    <source>
        <dbReference type="ARBA" id="ARBA00022842"/>
    </source>
</evidence>
<evidence type="ECO:0000256" key="9">
    <source>
        <dbReference type="ARBA" id="ARBA00022777"/>
    </source>
</evidence>
<keyword evidence="10 12" id="KW-0067">ATP-binding</keyword>
<keyword evidence="16" id="KW-1185">Reference proteome</keyword>
<evidence type="ECO:0000256" key="5">
    <source>
        <dbReference type="ARBA" id="ARBA00022527"/>
    </source>
</evidence>
<dbReference type="InterPro" id="IPR050236">
    <property type="entry name" value="Ser_Thr_kinase_AGC"/>
</dbReference>
<dbReference type="EC" id="2.7.11.1" evidence="3"/>
<feature type="compositionally biased region" description="Polar residues" evidence="13">
    <location>
        <begin position="1"/>
        <end position="27"/>
    </location>
</feature>
<evidence type="ECO:0000256" key="10">
    <source>
        <dbReference type="ARBA" id="ARBA00022840"/>
    </source>
</evidence>
<feature type="compositionally biased region" description="Basic and acidic residues" evidence="13">
    <location>
        <begin position="267"/>
        <end position="285"/>
    </location>
</feature>
<evidence type="ECO:0000256" key="6">
    <source>
        <dbReference type="ARBA" id="ARBA00022679"/>
    </source>
</evidence>
<dbReference type="GO" id="GO:0004674">
    <property type="term" value="F:protein serine/threonine kinase activity"/>
    <property type="evidence" value="ECO:0007669"/>
    <property type="project" value="UniProtKB-KW"/>
</dbReference>
<dbReference type="GO" id="GO:0043065">
    <property type="term" value="P:positive regulation of apoptotic process"/>
    <property type="evidence" value="ECO:0007669"/>
    <property type="project" value="TreeGrafter"/>
</dbReference>
<dbReference type="GO" id="GO:0046620">
    <property type="term" value="P:regulation of organ growth"/>
    <property type="evidence" value="ECO:0007669"/>
    <property type="project" value="TreeGrafter"/>
</dbReference>
<dbReference type="CDD" id="cd21778">
    <property type="entry name" value="MobB_LATS1"/>
    <property type="match status" value="1"/>
</dbReference>
<feature type="region of interest" description="Disordered" evidence="13">
    <location>
        <begin position="213"/>
        <end position="285"/>
    </location>
</feature>